<dbReference type="PANTHER" id="PTHR33048">
    <property type="entry name" value="PTH11-LIKE INTEGRAL MEMBRANE PROTEIN (AFU_ORTHOLOGUE AFUA_5G11245)"/>
    <property type="match status" value="1"/>
</dbReference>
<feature type="region of interest" description="Disordered" evidence="6">
    <location>
        <begin position="287"/>
        <end position="313"/>
    </location>
</feature>
<protein>
    <submittedName>
        <fullName evidence="9">B50132ee-9268-4965-8904-ec1ac1c8e270</fullName>
    </submittedName>
</protein>
<evidence type="ECO:0000256" key="5">
    <source>
        <dbReference type="ARBA" id="ARBA00038359"/>
    </source>
</evidence>
<keyword evidence="2 7" id="KW-0812">Transmembrane</keyword>
<dbReference type="Proteomes" id="UP000624404">
    <property type="component" value="Unassembled WGS sequence"/>
</dbReference>
<accession>A0A8H2VR30</accession>
<keyword evidence="3 7" id="KW-1133">Transmembrane helix</keyword>
<organism evidence="9 10">
    <name type="scientific">Sclerotinia trifoliorum</name>
    <dbReference type="NCBI Taxonomy" id="28548"/>
    <lineage>
        <taxon>Eukaryota</taxon>
        <taxon>Fungi</taxon>
        <taxon>Dikarya</taxon>
        <taxon>Ascomycota</taxon>
        <taxon>Pezizomycotina</taxon>
        <taxon>Leotiomycetes</taxon>
        <taxon>Helotiales</taxon>
        <taxon>Sclerotiniaceae</taxon>
        <taxon>Sclerotinia</taxon>
    </lineage>
</organism>
<evidence type="ECO:0000313" key="9">
    <source>
        <dbReference type="EMBL" id="CAD6442820.1"/>
    </source>
</evidence>
<dbReference type="InterPro" id="IPR049326">
    <property type="entry name" value="Rhodopsin_dom_fungi"/>
</dbReference>
<feature type="domain" description="Rhodopsin" evidence="8">
    <location>
        <begin position="27"/>
        <end position="258"/>
    </location>
</feature>
<dbReference type="PANTHER" id="PTHR33048:SF157">
    <property type="entry name" value="INTEGRAL MEMBRANE PROTEIN"/>
    <property type="match status" value="1"/>
</dbReference>
<comment type="caution">
    <text evidence="9">The sequence shown here is derived from an EMBL/GenBank/DDBJ whole genome shotgun (WGS) entry which is preliminary data.</text>
</comment>
<name>A0A8H2VR30_9HELO</name>
<gene>
    <name evidence="9" type="ORF">SCLTRI_LOCUS2611</name>
</gene>
<feature type="transmembrane region" description="Helical" evidence="7">
    <location>
        <begin position="158"/>
        <end position="182"/>
    </location>
</feature>
<feature type="transmembrane region" description="Helical" evidence="7">
    <location>
        <begin position="194"/>
        <end position="219"/>
    </location>
</feature>
<feature type="compositionally biased region" description="Polar residues" evidence="6">
    <location>
        <begin position="287"/>
        <end position="298"/>
    </location>
</feature>
<evidence type="ECO:0000256" key="3">
    <source>
        <dbReference type="ARBA" id="ARBA00022989"/>
    </source>
</evidence>
<evidence type="ECO:0000256" key="2">
    <source>
        <dbReference type="ARBA" id="ARBA00022692"/>
    </source>
</evidence>
<evidence type="ECO:0000256" key="4">
    <source>
        <dbReference type="ARBA" id="ARBA00023136"/>
    </source>
</evidence>
<evidence type="ECO:0000256" key="1">
    <source>
        <dbReference type="ARBA" id="ARBA00004141"/>
    </source>
</evidence>
<sequence length="366" mass="40532">MRVDESKNGLASLSGTLLGLTTITIILRFIARRKQKASLLIDDWMVFSAWFMGYIEPKNHKLVASMHAEVEKTYTALNGLTVITLGLTKLSALLFYRRVFCTDLREAFNVVPAVVVTVVALWTLGFFIMTFLICGANINYLFGVGASASAKCGAIFPYFMGTTISDFLLDVFILTLAIPKIWSLNMTLKRKIAVFCVFLLAFVGLASSTSRMAIAIILVTKGRAVDDEDVYGYWTYLIILEAGLTIVAVNLPSLWYYLAGVSPERILRTVRSVISLRSIRSGLQSSSKSVNDFENKSGTGSGSKRDQSLGTNSSSSYLTYPKWRTVETYTMVDMPAQPQHQNNSFVTPATDGILLNHTIQRTEEQV</sequence>
<dbReference type="InterPro" id="IPR052337">
    <property type="entry name" value="SAT4-like"/>
</dbReference>
<keyword evidence="4 7" id="KW-0472">Membrane</keyword>
<keyword evidence="10" id="KW-1185">Reference proteome</keyword>
<dbReference type="GO" id="GO:0016020">
    <property type="term" value="C:membrane"/>
    <property type="evidence" value="ECO:0007669"/>
    <property type="project" value="UniProtKB-SubCell"/>
</dbReference>
<evidence type="ECO:0000256" key="6">
    <source>
        <dbReference type="SAM" id="MobiDB-lite"/>
    </source>
</evidence>
<feature type="transmembrane region" description="Helical" evidence="7">
    <location>
        <begin position="231"/>
        <end position="258"/>
    </location>
</feature>
<evidence type="ECO:0000256" key="7">
    <source>
        <dbReference type="SAM" id="Phobius"/>
    </source>
</evidence>
<comment type="similarity">
    <text evidence="5">Belongs to the SAT4 family.</text>
</comment>
<evidence type="ECO:0000313" key="10">
    <source>
        <dbReference type="Proteomes" id="UP000624404"/>
    </source>
</evidence>
<feature type="transmembrane region" description="Helical" evidence="7">
    <location>
        <begin position="12"/>
        <end position="30"/>
    </location>
</feature>
<dbReference type="OrthoDB" id="5393606at2759"/>
<dbReference type="EMBL" id="CAJHIA010000009">
    <property type="protein sequence ID" value="CAD6442820.1"/>
    <property type="molecule type" value="Genomic_DNA"/>
</dbReference>
<proteinExistence type="inferred from homology"/>
<dbReference type="AlphaFoldDB" id="A0A8H2VR30"/>
<feature type="transmembrane region" description="Helical" evidence="7">
    <location>
        <begin position="108"/>
        <end position="138"/>
    </location>
</feature>
<feature type="transmembrane region" description="Helical" evidence="7">
    <location>
        <begin position="75"/>
        <end position="96"/>
    </location>
</feature>
<reference evidence="9" key="1">
    <citation type="submission" date="2020-10" db="EMBL/GenBank/DDBJ databases">
        <authorList>
            <person name="Kusch S."/>
        </authorList>
    </citation>
    <scope>NUCLEOTIDE SEQUENCE</scope>
    <source>
        <strain evidence="9">SwB9</strain>
    </source>
</reference>
<dbReference type="Pfam" id="PF20684">
    <property type="entry name" value="Fung_rhodopsin"/>
    <property type="match status" value="1"/>
</dbReference>
<comment type="subcellular location">
    <subcellularLocation>
        <location evidence="1">Membrane</location>
        <topology evidence="1">Multi-pass membrane protein</topology>
    </subcellularLocation>
</comment>
<evidence type="ECO:0000259" key="8">
    <source>
        <dbReference type="Pfam" id="PF20684"/>
    </source>
</evidence>